<dbReference type="InterPro" id="IPR058502">
    <property type="entry name" value="PLL-like_beta-prop"/>
</dbReference>
<organism evidence="3 4">
    <name type="scientific">Apiospora kogelbergensis</name>
    <dbReference type="NCBI Taxonomy" id="1337665"/>
    <lineage>
        <taxon>Eukaryota</taxon>
        <taxon>Fungi</taxon>
        <taxon>Dikarya</taxon>
        <taxon>Ascomycota</taxon>
        <taxon>Pezizomycotina</taxon>
        <taxon>Sordariomycetes</taxon>
        <taxon>Xylariomycetidae</taxon>
        <taxon>Amphisphaeriales</taxon>
        <taxon>Apiosporaceae</taxon>
        <taxon>Apiospora</taxon>
    </lineage>
</organism>
<evidence type="ECO:0000313" key="4">
    <source>
        <dbReference type="Proteomes" id="UP001392437"/>
    </source>
</evidence>
<accession>A0AAW0Q8F1</accession>
<dbReference type="Gene3D" id="2.120.10.70">
    <property type="entry name" value="Fucose-specific lectin"/>
    <property type="match status" value="2"/>
</dbReference>
<evidence type="ECO:0000259" key="2">
    <source>
        <dbReference type="Pfam" id="PF26607"/>
    </source>
</evidence>
<evidence type="ECO:0000313" key="3">
    <source>
        <dbReference type="EMBL" id="KAK8092508.1"/>
    </source>
</evidence>
<keyword evidence="4" id="KW-1185">Reference proteome</keyword>
<gene>
    <name evidence="3" type="ORF">PG999_014707</name>
</gene>
<dbReference type="SUPFAM" id="SSF89372">
    <property type="entry name" value="Fucose-specific lectin"/>
    <property type="match status" value="1"/>
</dbReference>
<keyword evidence="1" id="KW-0732">Signal</keyword>
<proteinExistence type="predicted"/>
<sequence length="407" mass="45297">MIYRKLAGLIQIAGIAAALTDDACLSAVSWSDPRVDLFGVAEDSSIWHKFYTGHDWQPAEAFEYLPAHSKGCPSVTSWGEGRLDLVYVNGSGGRVMHKYFGGGEWGPSWKGAEDLGGHHHHIEAVRSVSWGEDRLDIVGRTRNGSYVHKAWTGHDWFPAGDKWEDFGGEFFSDPAVVSWSAGRLDVIGLAANASLLHKYYHDGEWSAWEDLGGPGFIGNPLATSWGADRMDFWAIDSSDGALHHLYWDGQGYRPAPDKWENLGGEFTDTPRVVHGRPDHVDAVGKNLDDGRLRIKNFDGGRWNPSEEEWWSLAGPFVSEPALLAKHDTSKLSPSPDRTIFMITNRTPDFLYIFGIDEDNDVRLQIWTGTGWEPAADETWSIGKYSKSTEGYFAEGPQDQQVLRNGEL</sequence>
<dbReference type="AlphaFoldDB" id="A0AAW0Q8F1"/>
<comment type="caution">
    <text evidence="3">The sequence shown here is derived from an EMBL/GenBank/DDBJ whole genome shotgun (WGS) entry which is preliminary data.</text>
</comment>
<dbReference type="Pfam" id="PF26607">
    <property type="entry name" value="DUF8189"/>
    <property type="match status" value="1"/>
</dbReference>
<name>A0AAW0Q8F1_9PEZI</name>
<dbReference type="Proteomes" id="UP001392437">
    <property type="component" value="Unassembled WGS sequence"/>
</dbReference>
<reference evidence="3 4" key="1">
    <citation type="submission" date="2023-01" db="EMBL/GenBank/DDBJ databases">
        <title>Analysis of 21 Apiospora genomes using comparative genomics revels a genus with tremendous synthesis potential of carbohydrate active enzymes and secondary metabolites.</title>
        <authorList>
            <person name="Sorensen T."/>
        </authorList>
    </citation>
    <scope>NUCLEOTIDE SEQUENCE [LARGE SCALE GENOMIC DNA]</scope>
    <source>
        <strain evidence="3 4">CBS 117206</strain>
    </source>
</reference>
<evidence type="ECO:0000256" key="1">
    <source>
        <dbReference type="SAM" id="SignalP"/>
    </source>
</evidence>
<feature type="chain" id="PRO_5043609336" description="PLL-like beta propeller domain-containing protein" evidence="1">
    <location>
        <begin position="19"/>
        <end position="407"/>
    </location>
</feature>
<feature type="domain" description="PLL-like beta propeller" evidence="2">
    <location>
        <begin position="12"/>
        <end position="325"/>
    </location>
</feature>
<dbReference type="EMBL" id="JAQQWP010000013">
    <property type="protein sequence ID" value="KAK8092508.1"/>
    <property type="molecule type" value="Genomic_DNA"/>
</dbReference>
<protein>
    <recommendedName>
        <fullName evidence="2">PLL-like beta propeller domain-containing protein</fullName>
    </recommendedName>
</protein>
<feature type="signal peptide" evidence="1">
    <location>
        <begin position="1"/>
        <end position="18"/>
    </location>
</feature>